<keyword evidence="1" id="KW-0175">Coiled coil</keyword>
<dbReference type="AlphaFoldDB" id="A0A1I3LW18"/>
<evidence type="ECO:0000256" key="2">
    <source>
        <dbReference type="SAM" id="MobiDB-lite"/>
    </source>
</evidence>
<dbReference type="EMBL" id="FORI01000007">
    <property type="protein sequence ID" value="SFI88760.1"/>
    <property type="molecule type" value="Genomic_DNA"/>
</dbReference>
<dbReference type="OrthoDB" id="9821767at2"/>
<dbReference type="Proteomes" id="UP000182737">
    <property type="component" value="Unassembled WGS sequence"/>
</dbReference>
<name>A0A1I3LW18_9SPIR</name>
<feature type="chain" id="PRO_5010344052" description="P-type conjugative transfer protein TrbJ" evidence="3">
    <location>
        <begin position="24"/>
        <end position="308"/>
    </location>
</feature>
<protein>
    <recommendedName>
        <fullName evidence="6">P-type conjugative transfer protein TrbJ</fullName>
    </recommendedName>
</protein>
<evidence type="ECO:0000313" key="5">
    <source>
        <dbReference type="Proteomes" id="UP000182737"/>
    </source>
</evidence>
<organism evidence="4 5">
    <name type="scientific">Treponema bryantii</name>
    <dbReference type="NCBI Taxonomy" id="163"/>
    <lineage>
        <taxon>Bacteria</taxon>
        <taxon>Pseudomonadati</taxon>
        <taxon>Spirochaetota</taxon>
        <taxon>Spirochaetia</taxon>
        <taxon>Spirochaetales</taxon>
        <taxon>Treponemataceae</taxon>
        <taxon>Treponema</taxon>
    </lineage>
</organism>
<sequence length="308" mass="34631">MKLKRTVIAIILSTSIAVSSVSATGYPVFDISGWLTAIDQLYQQYDMVMNTITQIENQYQQIQQAVERAKSIDWDNIRFDGDFDIRNDIKDANKRVNKLLNQTRQIKNTLTSSNIDCGNGRYSLADLCGMGSPDHNFFSACKDVEAYMTDSMKFSIDAIEGNLTEKQKMMIWRKYGISPKNYLFVQQSVAQVKTQASKLMAKATDEAVQLQREDRIAKTNAIIQAAYAQTDSDGNMTQGAANEANLYLSQQVVDGLMSLEEAIDQMASLSAARMINEENEKQAEADEMAAEQRKQEAFDNKVPDSFRK</sequence>
<feature type="signal peptide" evidence="3">
    <location>
        <begin position="1"/>
        <end position="23"/>
    </location>
</feature>
<evidence type="ECO:0000313" key="4">
    <source>
        <dbReference type="EMBL" id="SFI88760.1"/>
    </source>
</evidence>
<evidence type="ECO:0008006" key="6">
    <source>
        <dbReference type="Google" id="ProtNLM"/>
    </source>
</evidence>
<gene>
    <name evidence="4" type="ORF">SAMN04487775_107219</name>
</gene>
<evidence type="ECO:0000256" key="1">
    <source>
        <dbReference type="SAM" id="Coils"/>
    </source>
</evidence>
<keyword evidence="3" id="KW-0732">Signal</keyword>
<accession>A0A1I3LW18</accession>
<reference evidence="5" key="1">
    <citation type="submission" date="2016-10" db="EMBL/GenBank/DDBJ databases">
        <authorList>
            <person name="Varghese N."/>
            <person name="Submissions S."/>
        </authorList>
    </citation>
    <scope>NUCLEOTIDE SEQUENCE [LARGE SCALE GENOMIC DNA]</scope>
    <source>
        <strain evidence="5">XBD1002</strain>
    </source>
</reference>
<dbReference type="RefSeq" id="WP_074932497.1">
    <property type="nucleotide sequence ID" value="NZ_FORI01000007.1"/>
</dbReference>
<keyword evidence="5" id="KW-1185">Reference proteome</keyword>
<feature type="region of interest" description="Disordered" evidence="2">
    <location>
        <begin position="277"/>
        <end position="308"/>
    </location>
</feature>
<evidence type="ECO:0000256" key="3">
    <source>
        <dbReference type="SAM" id="SignalP"/>
    </source>
</evidence>
<feature type="coiled-coil region" evidence="1">
    <location>
        <begin position="38"/>
        <end position="109"/>
    </location>
</feature>
<proteinExistence type="predicted"/>